<evidence type="ECO:0000256" key="1">
    <source>
        <dbReference type="ARBA" id="ARBA00011900"/>
    </source>
</evidence>
<feature type="domain" description="MmeI-like helicase spacer" evidence="6">
    <location>
        <begin position="181"/>
        <end position="250"/>
    </location>
</feature>
<dbReference type="GO" id="GO:0003676">
    <property type="term" value="F:nucleic acid binding"/>
    <property type="evidence" value="ECO:0007669"/>
    <property type="project" value="InterPro"/>
</dbReference>
<dbReference type="Proteomes" id="UP000286806">
    <property type="component" value="Unassembled WGS sequence"/>
</dbReference>
<dbReference type="Pfam" id="PF20465">
    <property type="entry name" value="MmeI_hel"/>
    <property type="match status" value="1"/>
</dbReference>
<keyword evidence="10" id="KW-1185">Reference proteome</keyword>
<evidence type="ECO:0000256" key="4">
    <source>
        <dbReference type="ARBA" id="ARBA00047942"/>
    </source>
</evidence>
<evidence type="ECO:0000313" key="10">
    <source>
        <dbReference type="Proteomes" id="UP000286806"/>
    </source>
</evidence>
<evidence type="ECO:0000259" key="6">
    <source>
        <dbReference type="Pfam" id="PF20465"/>
    </source>
</evidence>
<feature type="domain" description="MmeI-like N-terminal" evidence="5">
    <location>
        <begin position="1"/>
        <end position="174"/>
    </location>
</feature>
<dbReference type="Pfam" id="PF20473">
    <property type="entry name" value="MmeI_Mtase"/>
    <property type="match status" value="1"/>
</dbReference>
<dbReference type="AlphaFoldDB" id="A0A401JG99"/>
<dbReference type="PRINTS" id="PR00507">
    <property type="entry name" value="N12N6MTFRASE"/>
</dbReference>
<evidence type="ECO:0000256" key="3">
    <source>
        <dbReference type="ARBA" id="ARBA00022679"/>
    </source>
</evidence>
<sequence length="945" mass="105913">MTPKQFIEKWRDNPLKERASYQLHFIDLCALLDLPTPSPSSHDTYCFERGATRTGAGQGWADVWKKGFFAFEYKATRRNLGEALKQLMTYALALDNPPLLVVCDTSIIEIHTHFTNAPSEVHTIGLEHLGEPENLDKLRWLFTDPDKFHPKRTITQITEEAAGKFAALAQSLNARGHAPQSVAHFLNQCLFCLFAEDAELLPGKLFERLLNKSQQDPAKLSARLEELFNAMRKGGDFALEDIHWFNGGLFEKVEVLPLESAEIKILFQAAQLNWSGIEPSIFGTLFERGLDPKKRSQLGAHYTDQQSILRIINPVIVEPLTREWEVIKQKISELYPKFALTGKKRDTPNKEMKEGYGLFHAYLERIKNFRVLDPACGSGNFLYLALRTLKDLEHKANLDAETIGLHRQISIEASPANVLGIELNPYAAELARVTVWIGEIQWMLKNGYPIRNNPILQPLDHIENRDAVLKADGSEAQWPGVDVIIGNPPFLGGSKMRSELGDDYTEALRKCYADRVAGGADLVTYWFEKARAQIETGKCQRAGLVATNSIRGGANQKVLARICDTTRIFTAWSDEEWINEGAAVRVSLVCFGNIAGAILDGKAVEAIHADLTAGDGLNLTQAKPLKANAGMSFIGTQKNGPFDIPGDIARQWLKQPNANGKPSSNVVRPWVNGMDITRRPSDTWIVDFGGNTTIEVAALYEQPFAHAEKHVKPTRDGNRDPRAGSIWWLHKRSNDDLRTALAPLKRYIGTPRVAKHRLFVWLEQSMLPDCQVVAVARSDYTTFGILHSRFHELWALRLGTSLEDRPRYTPTTTFETFPFPEGLTPNLAPADYSNPAAAGIDTAAQALNTLRENWLNPPEWVDWVRTAEEEKAGYPARPVAKPGHEAELKKRTLTNLYNARPAWLDNAHKTLDAAVAQAYGWNDYTPEMTDEEILRRLLALNLSRA</sequence>
<dbReference type="InterPro" id="IPR046820">
    <property type="entry name" value="MmeI_TRD"/>
</dbReference>
<evidence type="ECO:0000259" key="7">
    <source>
        <dbReference type="Pfam" id="PF20466"/>
    </source>
</evidence>
<dbReference type="PANTHER" id="PTHR33841:SF1">
    <property type="entry name" value="DNA METHYLTRANSFERASE A"/>
    <property type="match status" value="1"/>
</dbReference>
<dbReference type="SUPFAM" id="SSF53335">
    <property type="entry name" value="S-adenosyl-L-methionine-dependent methyltransferases"/>
    <property type="match status" value="1"/>
</dbReference>
<keyword evidence="3" id="KW-0808">Transferase</keyword>
<protein>
    <recommendedName>
        <fullName evidence="1">site-specific DNA-methyltransferase (adenine-specific)</fullName>
        <ecNumber evidence="1">2.1.1.72</ecNumber>
    </recommendedName>
</protein>
<dbReference type="RefSeq" id="WP_124705397.1">
    <property type="nucleotide sequence ID" value="NZ_BGOW01000021.1"/>
</dbReference>
<dbReference type="PROSITE" id="PS00092">
    <property type="entry name" value="N6_MTASE"/>
    <property type="match status" value="1"/>
</dbReference>
<comment type="caution">
    <text evidence="9">The sequence shown here is derived from an EMBL/GenBank/DDBJ whole genome shotgun (WGS) entry which is preliminary data.</text>
</comment>
<dbReference type="InterPro" id="IPR050953">
    <property type="entry name" value="N4_N6_ade-DNA_methylase"/>
</dbReference>
<evidence type="ECO:0000313" key="9">
    <source>
        <dbReference type="EMBL" id="GBL46613.1"/>
    </source>
</evidence>
<evidence type="ECO:0000259" key="8">
    <source>
        <dbReference type="Pfam" id="PF20473"/>
    </source>
</evidence>
<name>A0A401JG99_9PROT</name>
<dbReference type="PANTHER" id="PTHR33841">
    <property type="entry name" value="DNA METHYLTRANSFERASE YEEA-RELATED"/>
    <property type="match status" value="1"/>
</dbReference>
<dbReference type="EMBL" id="BGOW01000021">
    <property type="protein sequence ID" value="GBL46613.1"/>
    <property type="molecule type" value="Genomic_DNA"/>
</dbReference>
<dbReference type="InterPro" id="IPR029063">
    <property type="entry name" value="SAM-dependent_MTases_sf"/>
</dbReference>
<dbReference type="GO" id="GO:0009007">
    <property type="term" value="F:site-specific DNA-methyltransferase (adenine-specific) activity"/>
    <property type="evidence" value="ECO:0007669"/>
    <property type="project" value="UniProtKB-EC"/>
</dbReference>
<feature type="domain" description="MmeI-like target recognition" evidence="7">
    <location>
        <begin position="761"/>
        <end position="821"/>
    </location>
</feature>
<dbReference type="REBASE" id="302122">
    <property type="entry name" value="SspTTNORF2428P"/>
</dbReference>
<dbReference type="InterPro" id="IPR002052">
    <property type="entry name" value="DNA_methylase_N6_adenine_CS"/>
</dbReference>
<gene>
    <name evidence="9" type="ORF">SFMTTN_2428</name>
</gene>
<dbReference type="InterPro" id="IPR046816">
    <property type="entry name" value="MmeI_Mtase"/>
</dbReference>
<dbReference type="InterPro" id="IPR046819">
    <property type="entry name" value="MmeI_hel"/>
</dbReference>
<organism evidence="9 10">
    <name type="scientific">Sulfuriferula multivorans</name>
    <dbReference type="NCBI Taxonomy" id="1559896"/>
    <lineage>
        <taxon>Bacteria</taxon>
        <taxon>Pseudomonadati</taxon>
        <taxon>Pseudomonadota</taxon>
        <taxon>Betaproteobacteria</taxon>
        <taxon>Nitrosomonadales</taxon>
        <taxon>Sulfuricellaceae</taxon>
        <taxon>Sulfuriferula</taxon>
    </lineage>
</organism>
<accession>A0A401JG99</accession>
<dbReference type="InterPro" id="IPR046817">
    <property type="entry name" value="MmeI_N"/>
</dbReference>
<dbReference type="CDD" id="cd02440">
    <property type="entry name" value="AdoMet_MTases"/>
    <property type="match status" value="1"/>
</dbReference>
<dbReference type="GO" id="GO:0032259">
    <property type="term" value="P:methylation"/>
    <property type="evidence" value="ECO:0007669"/>
    <property type="project" value="UniProtKB-KW"/>
</dbReference>
<proteinExistence type="predicted"/>
<evidence type="ECO:0000256" key="2">
    <source>
        <dbReference type="ARBA" id="ARBA00022603"/>
    </source>
</evidence>
<dbReference type="Pfam" id="PF20464">
    <property type="entry name" value="MmeI_N"/>
    <property type="match status" value="1"/>
</dbReference>
<comment type="catalytic activity">
    <reaction evidence="4">
        <text>a 2'-deoxyadenosine in DNA + S-adenosyl-L-methionine = an N(6)-methyl-2'-deoxyadenosine in DNA + S-adenosyl-L-homocysteine + H(+)</text>
        <dbReference type="Rhea" id="RHEA:15197"/>
        <dbReference type="Rhea" id="RHEA-COMP:12418"/>
        <dbReference type="Rhea" id="RHEA-COMP:12419"/>
        <dbReference type="ChEBI" id="CHEBI:15378"/>
        <dbReference type="ChEBI" id="CHEBI:57856"/>
        <dbReference type="ChEBI" id="CHEBI:59789"/>
        <dbReference type="ChEBI" id="CHEBI:90615"/>
        <dbReference type="ChEBI" id="CHEBI:90616"/>
        <dbReference type="EC" id="2.1.1.72"/>
    </reaction>
</comment>
<feature type="domain" description="MmeI-like DNA-methyltransferase" evidence="8">
    <location>
        <begin position="359"/>
        <end position="591"/>
    </location>
</feature>
<evidence type="ECO:0000259" key="5">
    <source>
        <dbReference type="Pfam" id="PF20464"/>
    </source>
</evidence>
<dbReference type="Pfam" id="PF20466">
    <property type="entry name" value="MmeI_TRD"/>
    <property type="match status" value="1"/>
</dbReference>
<reference evidence="9 10" key="1">
    <citation type="journal article" date="2019" name="Front. Microbiol.">
        <title>Genomes of Neutrophilic Sulfur-Oxidizing Chemolithoautotrophs Representing 9 Proteobacterial Species From 8 Genera.</title>
        <authorList>
            <person name="Watanabe T."/>
            <person name="Kojima H."/>
            <person name="Umezawa K."/>
            <person name="Hori C."/>
            <person name="Takasuka T.E."/>
            <person name="Kato Y."/>
            <person name="Fukui M."/>
        </authorList>
    </citation>
    <scope>NUCLEOTIDE SEQUENCE [LARGE SCALE GENOMIC DNA]</scope>
    <source>
        <strain evidence="9 10">TTN</strain>
    </source>
</reference>
<dbReference type="Gene3D" id="3.40.50.150">
    <property type="entry name" value="Vaccinia Virus protein VP39"/>
    <property type="match status" value="1"/>
</dbReference>
<dbReference type="EC" id="2.1.1.72" evidence="1"/>
<keyword evidence="2" id="KW-0489">Methyltransferase</keyword>
<dbReference type="OrthoDB" id="9782445at2"/>